<keyword evidence="6" id="KW-1185">Reference proteome</keyword>
<feature type="region of interest" description="Disordered" evidence="3">
    <location>
        <begin position="553"/>
        <end position="585"/>
    </location>
</feature>
<keyword evidence="2" id="KW-0694">RNA-binding</keyword>
<feature type="compositionally biased region" description="Pro residues" evidence="3">
    <location>
        <begin position="323"/>
        <end position="335"/>
    </location>
</feature>
<feature type="region of interest" description="Disordered" evidence="3">
    <location>
        <begin position="688"/>
        <end position="779"/>
    </location>
</feature>
<dbReference type="GO" id="GO:0008380">
    <property type="term" value="P:RNA splicing"/>
    <property type="evidence" value="ECO:0007669"/>
    <property type="project" value="UniProtKB-KW"/>
</dbReference>
<dbReference type="Proteomes" id="UP001314263">
    <property type="component" value="Unassembled WGS sequence"/>
</dbReference>
<dbReference type="InterPro" id="IPR012921">
    <property type="entry name" value="SPOC_C"/>
</dbReference>
<dbReference type="SUPFAM" id="SSF54928">
    <property type="entry name" value="RNA-binding domain, RBD"/>
    <property type="match status" value="1"/>
</dbReference>
<feature type="region of interest" description="Disordered" evidence="3">
    <location>
        <begin position="1"/>
        <end position="30"/>
    </location>
</feature>
<feature type="compositionally biased region" description="Basic residues" evidence="3">
    <location>
        <begin position="1"/>
        <end position="10"/>
    </location>
</feature>
<dbReference type="GO" id="GO:0003723">
    <property type="term" value="F:RNA binding"/>
    <property type="evidence" value="ECO:0007669"/>
    <property type="project" value="UniProtKB-UniRule"/>
</dbReference>
<feature type="compositionally biased region" description="Low complexity" evidence="3">
    <location>
        <begin position="298"/>
        <end position="307"/>
    </location>
</feature>
<keyword evidence="1" id="KW-0507">mRNA processing</keyword>
<dbReference type="InterPro" id="IPR050907">
    <property type="entry name" value="SRSF"/>
</dbReference>
<evidence type="ECO:0000313" key="6">
    <source>
        <dbReference type="Proteomes" id="UP001314263"/>
    </source>
</evidence>
<dbReference type="InterPro" id="IPR012677">
    <property type="entry name" value="Nucleotide-bd_a/b_plait_sf"/>
</dbReference>
<dbReference type="PANTHER" id="PTHR23147">
    <property type="entry name" value="SERINE/ARGININE RICH SPLICING FACTOR"/>
    <property type="match status" value="1"/>
</dbReference>
<feature type="region of interest" description="Disordered" evidence="3">
    <location>
        <begin position="298"/>
        <end position="362"/>
    </location>
</feature>
<reference evidence="5 6" key="1">
    <citation type="submission" date="2023-10" db="EMBL/GenBank/DDBJ databases">
        <authorList>
            <person name="Maclean D."/>
            <person name="Macfadyen A."/>
        </authorList>
    </citation>
    <scope>NUCLEOTIDE SEQUENCE [LARGE SCALE GENOMIC DNA]</scope>
</reference>
<dbReference type="InterPro" id="IPR035979">
    <property type="entry name" value="RBD_domain_sf"/>
</dbReference>
<name>A0AAV1I0S2_9CHLO</name>
<feature type="compositionally biased region" description="Pro residues" evidence="3">
    <location>
        <begin position="348"/>
        <end position="358"/>
    </location>
</feature>
<organism evidence="5 6">
    <name type="scientific">Coccomyxa viridis</name>
    <dbReference type="NCBI Taxonomy" id="1274662"/>
    <lineage>
        <taxon>Eukaryota</taxon>
        <taxon>Viridiplantae</taxon>
        <taxon>Chlorophyta</taxon>
        <taxon>core chlorophytes</taxon>
        <taxon>Trebouxiophyceae</taxon>
        <taxon>Trebouxiophyceae incertae sedis</taxon>
        <taxon>Coccomyxaceae</taxon>
        <taxon>Coccomyxa</taxon>
    </lineage>
</organism>
<evidence type="ECO:0000256" key="2">
    <source>
        <dbReference type="PROSITE-ProRule" id="PRU00176"/>
    </source>
</evidence>
<proteinExistence type="predicted"/>
<feature type="region of interest" description="Disordered" evidence="3">
    <location>
        <begin position="793"/>
        <end position="851"/>
    </location>
</feature>
<evidence type="ECO:0000259" key="4">
    <source>
        <dbReference type="PROSITE" id="PS50102"/>
    </source>
</evidence>
<evidence type="ECO:0000256" key="1">
    <source>
        <dbReference type="ARBA" id="ARBA00023187"/>
    </source>
</evidence>
<sequence length="1001" mass="106775">MVSDRPHRRKRDDSDAHKIQPNKHFAYSEGNHKDAAAKKKLYRGRIKSVYDAYVLLSEDSTGSAEAAKAFQTLIAACQGCHGEQRLAAVLLPKFAGLCPEHLEDAINGLAEITMVEAGPSTDVVDIDASDILAIRGLAALAEAAAHEGQEKPMERVVDQLLRQLSHGRRKARASAAPGAPPSAWLEKAAAAEDSLVLAFTTAPQTVLGICAQMLQKGRENDSSQGAKLFLSDTLAMPSHPGVPQSSSVAADVLTSRPEVREWMLSTVDTLKRGGKLEKGPAALLSCLEGILRTSAPLPGGSLLSPGPHASAPRLARSTTASPLRPPIPQQAPLPATPGTVVMEDDPPGHPPGDAPMPAPLEVGELPQSAVPEEMHEAGALPIGSSPGEDMRPAPDVSLVAPILALRGVPARMPDVTIRVECNGGKGVTDIIRPEHGPADQCFVVFEELKYAAECYEKLGESPPEWSEGTPLVSFCEESLAAVERRVSKDPRVHVWVAGVGSRRGADGVLRRLMDSAASEPSTVLQVNGRTPGLILQFMSLGQGQKAVQALARQSRGGSQGSPVHIRAAPPQRGSGFSGPGDLMEGRPPFPALRRSMPEHDMSLSPVSRVPAHHRGPTSCTLWVGQVFPDVDRDAFLRAFEKHGNVTDYTFISRSDTAFVDFESARDAAAAKDALDGVMFDGHRIRIEFKDERRGPPPGAARRFGPGYEGRAPYQQTGYLGRGPSPPSRRGRRSLSPQPHPAYGSSAAYADVRPDRDYSWPKGQPPESQRSIPGGPADSRLHRVSKWDARPRLDETAQAPDRPPAQLAGSNSGAKSGEEVTGEVPASSTPQQQQQQPCSTIGAPPGEATRTGVDNFAWNGQLAKSGVLLCNIFCQAASSSAQHAAASSTSSWPEKLDITLRTDTGSVLSTIAPAPGTCILKLQLEGHSNAQEQRAQRARLLDLLHGLSSKSKTGVVERLPLPDGTVCQLYLIPPSSSVAQRLKVEWMKEECLFGLLAVHRQH</sequence>
<dbReference type="PROSITE" id="PS50102">
    <property type="entry name" value="RRM"/>
    <property type="match status" value="1"/>
</dbReference>
<protein>
    <recommendedName>
        <fullName evidence="4">RRM domain-containing protein</fullName>
    </recommendedName>
</protein>
<dbReference type="Pfam" id="PF00076">
    <property type="entry name" value="RRM_1"/>
    <property type="match status" value="1"/>
</dbReference>
<evidence type="ECO:0000313" key="5">
    <source>
        <dbReference type="EMBL" id="CAK0773414.1"/>
    </source>
</evidence>
<feature type="domain" description="RRM" evidence="4">
    <location>
        <begin position="619"/>
        <end position="691"/>
    </location>
</feature>
<dbReference type="AlphaFoldDB" id="A0AAV1I0S2"/>
<dbReference type="SMART" id="SM00360">
    <property type="entry name" value="RRM"/>
    <property type="match status" value="1"/>
</dbReference>
<comment type="caution">
    <text evidence="5">The sequence shown here is derived from an EMBL/GenBank/DDBJ whole genome shotgun (WGS) entry which is preliminary data.</text>
</comment>
<dbReference type="InterPro" id="IPR000504">
    <property type="entry name" value="RRM_dom"/>
</dbReference>
<accession>A0AAV1I0S2</accession>
<dbReference type="Pfam" id="PF07744">
    <property type="entry name" value="SPOC"/>
    <property type="match status" value="1"/>
</dbReference>
<dbReference type="EMBL" id="CAUYUE010000005">
    <property type="protein sequence ID" value="CAK0773414.1"/>
    <property type="molecule type" value="Genomic_DNA"/>
</dbReference>
<gene>
    <name evidence="5" type="ORF">CVIRNUC_004063</name>
</gene>
<evidence type="ECO:0000256" key="3">
    <source>
        <dbReference type="SAM" id="MobiDB-lite"/>
    </source>
</evidence>
<keyword evidence="1" id="KW-0508">mRNA splicing</keyword>
<dbReference type="Gene3D" id="3.30.70.330">
    <property type="match status" value="1"/>
</dbReference>